<sequence>MDVDALSVAELAEEGAGAAELDGAIEELDTGALPAGLSPAALDALPSSKFSEDDVDKITHSHENMFLEIIGTCMAEESGTAHEAHDDNIDLAASIALMWMTLPTELEWKKHGFKNILDWKFTRDNSPDQLDPEGKPIFVSRESSKFGTPKTRPLHIKLHSLLDMTFRALDYHPGEEFEYDQLRKRMMKLDKELGP</sequence>
<proteinExistence type="predicted"/>
<keyword evidence="2" id="KW-1185">Reference proteome</keyword>
<evidence type="ECO:0000313" key="2">
    <source>
        <dbReference type="Proteomes" id="UP000660262"/>
    </source>
</evidence>
<comment type="caution">
    <text evidence="1">The sequence shown here is derived from an EMBL/GenBank/DDBJ whole genome shotgun (WGS) entry which is preliminary data.</text>
</comment>
<gene>
    <name evidence="1" type="ORF">PPROV_000887200</name>
</gene>
<name>A0A830HWI1_9CHLO</name>
<evidence type="ECO:0000313" key="1">
    <source>
        <dbReference type="EMBL" id="GHP10140.1"/>
    </source>
</evidence>
<dbReference type="EMBL" id="BNJQ01000028">
    <property type="protein sequence ID" value="GHP10140.1"/>
    <property type="molecule type" value="Genomic_DNA"/>
</dbReference>
<organism evidence="1 2">
    <name type="scientific">Pycnococcus provasolii</name>
    <dbReference type="NCBI Taxonomy" id="41880"/>
    <lineage>
        <taxon>Eukaryota</taxon>
        <taxon>Viridiplantae</taxon>
        <taxon>Chlorophyta</taxon>
        <taxon>Pseudoscourfieldiophyceae</taxon>
        <taxon>Pseudoscourfieldiales</taxon>
        <taxon>Pycnococcaceae</taxon>
        <taxon>Pycnococcus</taxon>
    </lineage>
</organism>
<protein>
    <submittedName>
        <fullName evidence="1">Uncharacterized protein</fullName>
    </submittedName>
</protein>
<dbReference type="Proteomes" id="UP000660262">
    <property type="component" value="Unassembled WGS sequence"/>
</dbReference>
<dbReference type="AlphaFoldDB" id="A0A830HWI1"/>
<accession>A0A830HWI1</accession>
<reference evidence="1" key="1">
    <citation type="submission" date="2020-10" db="EMBL/GenBank/DDBJ databases">
        <title>Unveiling of a novel bifunctional photoreceptor, Dualchrome1, isolated from a cosmopolitan green alga.</title>
        <authorList>
            <person name="Suzuki S."/>
            <person name="Kawachi M."/>
        </authorList>
    </citation>
    <scope>NUCLEOTIDE SEQUENCE</scope>
    <source>
        <strain evidence="1">NIES 2893</strain>
    </source>
</reference>